<gene>
    <name evidence="4" type="ORF">FHW16_001087</name>
</gene>
<dbReference type="PANTHER" id="PTHR43877">
    <property type="entry name" value="AMINOALKYLPHOSPHONATE N-ACETYLTRANSFERASE-RELATED-RELATED"/>
    <property type="match status" value="1"/>
</dbReference>
<accession>A0A839EGI3</accession>
<dbReference type="Gene3D" id="3.40.630.30">
    <property type="match status" value="1"/>
</dbReference>
<evidence type="ECO:0000259" key="3">
    <source>
        <dbReference type="PROSITE" id="PS51186"/>
    </source>
</evidence>
<dbReference type="Pfam" id="PF13508">
    <property type="entry name" value="Acetyltransf_7"/>
    <property type="match status" value="1"/>
</dbReference>
<keyword evidence="1" id="KW-0808">Transferase</keyword>
<dbReference type="InterPro" id="IPR016181">
    <property type="entry name" value="Acyl_CoA_acyltransferase"/>
</dbReference>
<dbReference type="RefSeq" id="WP_182548078.1">
    <property type="nucleotide sequence ID" value="NZ_JACGXN010000001.1"/>
</dbReference>
<keyword evidence="5" id="KW-1185">Reference proteome</keyword>
<evidence type="ECO:0000256" key="2">
    <source>
        <dbReference type="ARBA" id="ARBA00023315"/>
    </source>
</evidence>
<evidence type="ECO:0000313" key="5">
    <source>
        <dbReference type="Proteomes" id="UP000549052"/>
    </source>
</evidence>
<protein>
    <submittedName>
        <fullName evidence="4">Ribosomal protein S18 acetylase RimI-like enzyme</fullName>
    </submittedName>
</protein>
<keyword evidence="2" id="KW-0012">Acyltransferase</keyword>
<comment type="caution">
    <text evidence="4">The sequence shown here is derived from an EMBL/GenBank/DDBJ whole genome shotgun (WGS) entry which is preliminary data.</text>
</comment>
<proteinExistence type="predicted"/>
<dbReference type="InterPro" id="IPR000182">
    <property type="entry name" value="GNAT_dom"/>
</dbReference>
<reference evidence="4 5" key="1">
    <citation type="submission" date="2020-07" db="EMBL/GenBank/DDBJ databases">
        <title>Genomic Encyclopedia of Type Strains, Phase IV (KMG-V): Genome sequencing to study the core and pangenomes of soil and plant-associated prokaryotes.</title>
        <authorList>
            <person name="Whitman W."/>
        </authorList>
    </citation>
    <scope>NUCLEOTIDE SEQUENCE [LARGE SCALE GENOMIC DNA]</scope>
    <source>
        <strain evidence="4 5">AN3</strain>
    </source>
</reference>
<dbReference type="EMBL" id="JACGXN010000001">
    <property type="protein sequence ID" value="MBA8877405.1"/>
    <property type="molecule type" value="Genomic_DNA"/>
</dbReference>
<dbReference type="PANTHER" id="PTHR43877:SF2">
    <property type="entry name" value="AMINOALKYLPHOSPHONATE N-ACETYLTRANSFERASE-RELATED"/>
    <property type="match status" value="1"/>
</dbReference>
<feature type="domain" description="N-acetyltransferase" evidence="3">
    <location>
        <begin position="3"/>
        <end position="150"/>
    </location>
</feature>
<dbReference type="Proteomes" id="UP000549052">
    <property type="component" value="Unassembled WGS sequence"/>
</dbReference>
<evidence type="ECO:0000256" key="1">
    <source>
        <dbReference type="ARBA" id="ARBA00022679"/>
    </source>
</evidence>
<keyword evidence="4" id="KW-0689">Ribosomal protein</keyword>
<sequence>MSVDIRKACPADLTAVKAIVDAAYIHYIARIGCKPGPMLDDYSALISDQYVHVVDEFGEIFGIIVLIPEADYLLLDNVAVAPKAQGRGFGRLLLNFAEGAARNMGYSRIRLYTNELMTENIKLYSSLGYCETDRREEKGLRRVFMTKQLVS</sequence>
<dbReference type="GO" id="GO:0005840">
    <property type="term" value="C:ribosome"/>
    <property type="evidence" value="ECO:0007669"/>
    <property type="project" value="UniProtKB-KW"/>
</dbReference>
<dbReference type="PROSITE" id="PS51186">
    <property type="entry name" value="GNAT"/>
    <property type="match status" value="1"/>
</dbReference>
<dbReference type="AlphaFoldDB" id="A0A839EGI3"/>
<name>A0A839EGI3_9HYPH</name>
<dbReference type="InterPro" id="IPR050832">
    <property type="entry name" value="Bact_Acetyltransf"/>
</dbReference>
<keyword evidence="4" id="KW-0687">Ribonucleoprotein</keyword>
<organism evidence="4 5">
    <name type="scientific">Phyllobacterium myrsinacearum</name>
    <dbReference type="NCBI Taxonomy" id="28101"/>
    <lineage>
        <taxon>Bacteria</taxon>
        <taxon>Pseudomonadati</taxon>
        <taxon>Pseudomonadota</taxon>
        <taxon>Alphaproteobacteria</taxon>
        <taxon>Hyphomicrobiales</taxon>
        <taxon>Phyllobacteriaceae</taxon>
        <taxon>Phyllobacterium</taxon>
    </lineage>
</organism>
<evidence type="ECO:0000313" key="4">
    <source>
        <dbReference type="EMBL" id="MBA8877405.1"/>
    </source>
</evidence>
<dbReference type="SUPFAM" id="SSF55729">
    <property type="entry name" value="Acyl-CoA N-acyltransferases (Nat)"/>
    <property type="match status" value="1"/>
</dbReference>
<dbReference type="GO" id="GO:0016747">
    <property type="term" value="F:acyltransferase activity, transferring groups other than amino-acyl groups"/>
    <property type="evidence" value="ECO:0007669"/>
    <property type="project" value="InterPro"/>
</dbReference>
<dbReference type="CDD" id="cd04301">
    <property type="entry name" value="NAT_SF"/>
    <property type="match status" value="1"/>
</dbReference>